<dbReference type="Proteomes" id="UP000738325">
    <property type="component" value="Unassembled WGS sequence"/>
</dbReference>
<feature type="compositionally biased region" description="Low complexity" evidence="1">
    <location>
        <begin position="121"/>
        <end position="130"/>
    </location>
</feature>
<evidence type="ECO:0000313" key="3">
    <source>
        <dbReference type="Proteomes" id="UP000738325"/>
    </source>
</evidence>
<accession>A0A9P6US37</accession>
<name>A0A9P6US37_9FUNG</name>
<feature type="compositionally biased region" description="Low complexity" evidence="1">
    <location>
        <begin position="1"/>
        <end position="13"/>
    </location>
</feature>
<keyword evidence="3" id="KW-1185">Reference proteome</keyword>
<feature type="compositionally biased region" description="Basic and acidic residues" evidence="1">
    <location>
        <begin position="184"/>
        <end position="196"/>
    </location>
</feature>
<proteinExistence type="predicted"/>
<feature type="region of interest" description="Disordered" evidence="1">
    <location>
        <begin position="1"/>
        <end position="204"/>
    </location>
</feature>
<feature type="compositionally biased region" description="Basic and acidic residues" evidence="1">
    <location>
        <begin position="32"/>
        <end position="57"/>
    </location>
</feature>
<protein>
    <submittedName>
        <fullName evidence="2">Uncharacterized protein</fullName>
    </submittedName>
</protein>
<dbReference type="EMBL" id="JAAAIP010000457">
    <property type="protein sequence ID" value="KAG0316804.1"/>
    <property type="molecule type" value="Genomic_DNA"/>
</dbReference>
<evidence type="ECO:0000256" key="1">
    <source>
        <dbReference type="SAM" id="MobiDB-lite"/>
    </source>
</evidence>
<feature type="compositionally biased region" description="Low complexity" evidence="1">
    <location>
        <begin position="165"/>
        <end position="183"/>
    </location>
</feature>
<sequence>MVSSSAHGQSSPSPFRPGSIFYHDQAVSLDPSTRDRRNPSPQHDRNNHAHTTDKAEAGRGLLKLAEPATLSLASPPPSPSRNSIFDQPWAGTSGPNISSLRASSSFSASSHPTLHPDRRSGNASGNSSSAPDKGRSGNTDNSYGAKMHVHTKSYQPIGDNSTVETIAARSFSSGSSTTVNSNANHDRLAISDEAKGATDSTASA</sequence>
<gene>
    <name evidence="2" type="ORF">BGZ99_006651</name>
</gene>
<organism evidence="2 3">
    <name type="scientific">Dissophora globulifera</name>
    <dbReference type="NCBI Taxonomy" id="979702"/>
    <lineage>
        <taxon>Eukaryota</taxon>
        <taxon>Fungi</taxon>
        <taxon>Fungi incertae sedis</taxon>
        <taxon>Mucoromycota</taxon>
        <taxon>Mortierellomycotina</taxon>
        <taxon>Mortierellomycetes</taxon>
        <taxon>Mortierellales</taxon>
        <taxon>Mortierellaceae</taxon>
        <taxon>Dissophora</taxon>
    </lineage>
</organism>
<feature type="compositionally biased region" description="Low complexity" evidence="1">
    <location>
        <begin position="64"/>
        <end position="73"/>
    </location>
</feature>
<dbReference type="AlphaFoldDB" id="A0A9P6US37"/>
<reference evidence="2" key="1">
    <citation type="journal article" date="2020" name="Fungal Divers.">
        <title>Resolving the Mortierellaceae phylogeny through synthesis of multi-gene phylogenetics and phylogenomics.</title>
        <authorList>
            <person name="Vandepol N."/>
            <person name="Liber J."/>
            <person name="Desiro A."/>
            <person name="Na H."/>
            <person name="Kennedy M."/>
            <person name="Barry K."/>
            <person name="Grigoriev I.V."/>
            <person name="Miller A.N."/>
            <person name="O'Donnell K."/>
            <person name="Stajich J.E."/>
            <person name="Bonito G."/>
        </authorList>
    </citation>
    <scope>NUCLEOTIDE SEQUENCE</scope>
    <source>
        <strain evidence="2">REB-010B</strain>
    </source>
</reference>
<feature type="non-terminal residue" evidence="2">
    <location>
        <position position="1"/>
    </location>
</feature>
<feature type="compositionally biased region" description="Low complexity" evidence="1">
    <location>
        <begin position="98"/>
        <end position="110"/>
    </location>
</feature>
<feature type="compositionally biased region" description="Polar residues" evidence="1">
    <location>
        <begin position="152"/>
        <end position="164"/>
    </location>
</feature>
<evidence type="ECO:0000313" key="2">
    <source>
        <dbReference type="EMBL" id="KAG0316804.1"/>
    </source>
</evidence>
<comment type="caution">
    <text evidence="2">The sequence shown here is derived from an EMBL/GenBank/DDBJ whole genome shotgun (WGS) entry which is preliminary data.</text>
</comment>